<dbReference type="InterPro" id="IPR013154">
    <property type="entry name" value="ADH-like_N"/>
</dbReference>
<evidence type="ECO:0000259" key="2">
    <source>
        <dbReference type="SMART" id="SM00829"/>
    </source>
</evidence>
<feature type="domain" description="Enoyl reductase (ER)" evidence="2">
    <location>
        <begin position="19"/>
        <end position="342"/>
    </location>
</feature>
<dbReference type="InterPro" id="IPR013149">
    <property type="entry name" value="ADH-like_C"/>
</dbReference>
<dbReference type="Pfam" id="PF00107">
    <property type="entry name" value="ADH_zinc_N"/>
    <property type="match status" value="1"/>
</dbReference>
<dbReference type="eggNOG" id="KOG1198">
    <property type="taxonomic scope" value="Eukaryota"/>
</dbReference>
<accession>I7M1I0</accession>
<sequence length="365" mass="40265">MAQITPAIIKAIGLKDPKGDLSLIEVPLKQLGSKDLLVRIEAVSVNPVDYKKLQSIRTQNISQDNPVILGFDASGVVVKIGSDCKLFNVGDQVIYSGEYTKHGSNANYQIVDERIVGNKPRKLSHAEAAAIPLVSLTAYEGIVEEMRISPTEKQHNQNKNILIVGAAGGVGSSAIQIAKKFLGLTVIATASRKESIDFCKKMGADFVINHQNPLAEELNKLNISSLDYIFNCVEMKSSYFEQFASLIKPFGRIVGVVGFDEPLNLQLLFLKRAKISIECMFTRSMFGEQPEKQNQILNKISELYDKGILIPTVQKQKQFSLDSLIDAHNLSKSGKTVGKISLFDVQSFFGVEKKVQKKTSCFGFF</sequence>
<dbReference type="Gene3D" id="3.90.180.10">
    <property type="entry name" value="Medium-chain alcohol dehydrogenases, catalytic domain"/>
    <property type="match status" value="1"/>
</dbReference>
<dbReference type="InterPro" id="IPR052585">
    <property type="entry name" value="Lipid_raft_assoc_Zn_ADH"/>
</dbReference>
<dbReference type="NCBIfam" id="TIGR02817">
    <property type="entry name" value="adh_fam_1"/>
    <property type="match status" value="1"/>
</dbReference>
<dbReference type="SUPFAM" id="SSF51735">
    <property type="entry name" value="NAD(P)-binding Rossmann-fold domains"/>
    <property type="match status" value="1"/>
</dbReference>
<dbReference type="STRING" id="312017.I7M1I0"/>
<protein>
    <submittedName>
        <fullName evidence="3">Zinc-binding alcohol dehydrogenase family protein</fullName>
    </submittedName>
</protein>
<evidence type="ECO:0000256" key="1">
    <source>
        <dbReference type="ARBA" id="ARBA00010371"/>
    </source>
</evidence>
<dbReference type="PANTHER" id="PTHR43482:SF1">
    <property type="entry name" value="PROTEIN AST1-RELATED"/>
    <property type="match status" value="1"/>
</dbReference>
<dbReference type="Gene3D" id="3.40.50.720">
    <property type="entry name" value="NAD(P)-binding Rossmann-like Domain"/>
    <property type="match status" value="1"/>
</dbReference>
<dbReference type="InterPro" id="IPR011032">
    <property type="entry name" value="GroES-like_sf"/>
</dbReference>
<reference evidence="4" key="1">
    <citation type="journal article" date="2006" name="PLoS Biol.">
        <title>Macronuclear genome sequence of the ciliate Tetrahymena thermophila, a model eukaryote.</title>
        <authorList>
            <person name="Eisen J.A."/>
            <person name="Coyne R.S."/>
            <person name="Wu M."/>
            <person name="Wu D."/>
            <person name="Thiagarajan M."/>
            <person name="Wortman J.R."/>
            <person name="Badger J.H."/>
            <person name="Ren Q."/>
            <person name="Amedeo P."/>
            <person name="Jones K.M."/>
            <person name="Tallon L.J."/>
            <person name="Delcher A.L."/>
            <person name="Salzberg S.L."/>
            <person name="Silva J.C."/>
            <person name="Haas B.J."/>
            <person name="Majoros W.H."/>
            <person name="Farzad M."/>
            <person name="Carlton J.M."/>
            <person name="Smith R.K. Jr."/>
            <person name="Garg J."/>
            <person name="Pearlman R.E."/>
            <person name="Karrer K.M."/>
            <person name="Sun L."/>
            <person name="Manning G."/>
            <person name="Elde N.C."/>
            <person name="Turkewitz A.P."/>
            <person name="Asai D.J."/>
            <person name="Wilkes D.E."/>
            <person name="Wang Y."/>
            <person name="Cai H."/>
            <person name="Collins K."/>
            <person name="Stewart B.A."/>
            <person name="Lee S.R."/>
            <person name="Wilamowska K."/>
            <person name="Weinberg Z."/>
            <person name="Ruzzo W.L."/>
            <person name="Wloga D."/>
            <person name="Gaertig J."/>
            <person name="Frankel J."/>
            <person name="Tsao C.-C."/>
            <person name="Gorovsky M.A."/>
            <person name="Keeling P.J."/>
            <person name="Waller R.F."/>
            <person name="Patron N.J."/>
            <person name="Cherry J.M."/>
            <person name="Stover N.A."/>
            <person name="Krieger C.J."/>
            <person name="del Toro C."/>
            <person name="Ryder H.F."/>
            <person name="Williamson S.C."/>
            <person name="Barbeau R.A."/>
            <person name="Hamilton E.P."/>
            <person name="Orias E."/>
        </authorList>
    </citation>
    <scope>NUCLEOTIDE SEQUENCE [LARGE SCALE GENOMIC DNA]</scope>
    <source>
        <strain evidence="4">SB210</strain>
    </source>
</reference>
<dbReference type="EMBL" id="GG662693">
    <property type="protein sequence ID" value="EAR96382.1"/>
    <property type="molecule type" value="Genomic_DNA"/>
</dbReference>
<dbReference type="Pfam" id="PF08240">
    <property type="entry name" value="ADH_N"/>
    <property type="match status" value="1"/>
</dbReference>
<dbReference type="PANTHER" id="PTHR43482">
    <property type="entry name" value="PROTEIN AST1-RELATED"/>
    <property type="match status" value="1"/>
</dbReference>
<dbReference type="SUPFAM" id="SSF50129">
    <property type="entry name" value="GroES-like"/>
    <property type="match status" value="1"/>
</dbReference>
<dbReference type="OMA" id="YHVVDER"/>
<dbReference type="SMART" id="SM00829">
    <property type="entry name" value="PKS_ER"/>
    <property type="match status" value="1"/>
</dbReference>
<dbReference type="KEGG" id="tet:TTHERM_00189510"/>
<dbReference type="CDD" id="cd08252">
    <property type="entry name" value="AL_MDR"/>
    <property type="match status" value="1"/>
</dbReference>
<dbReference type="InterPro" id="IPR020843">
    <property type="entry name" value="ER"/>
</dbReference>
<dbReference type="OrthoDB" id="201656at2759"/>
<evidence type="ECO:0000313" key="3">
    <source>
        <dbReference type="EMBL" id="EAR96382.1"/>
    </source>
</evidence>
<keyword evidence="4" id="KW-1185">Reference proteome</keyword>
<dbReference type="GO" id="GO:0016491">
    <property type="term" value="F:oxidoreductase activity"/>
    <property type="evidence" value="ECO:0007669"/>
    <property type="project" value="InterPro"/>
</dbReference>
<comment type="similarity">
    <text evidence="1">Belongs to the zinc-containing alcohol dehydrogenase family. Quinone oxidoreductase subfamily.</text>
</comment>
<dbReference type="AlphaFoldDB" id="I7M1I0"/>
<dbReference type="Proteomes" id="UP000009168">
    <property type="component" value="Unassembled WGS sequence"/>
</dbReference>
<dbReference type="HOGENOM" id="CLU_026673_3_0_1"/>
<proteinExistence type="inferred from homology"/>
<dbReference type="InParanoid" id="I7M1I0"/>
<dbReference type="GO" id="GO:0008270">
    <property type="term" value="F:zinc ion binding"/>
    <property type="evidence" value="ECO:0007669"/>
    <property type="project" value="InterPro"/>
</dbReference>
<dbReference type="InterPro" id="IPR036291">
    <property type="entry name" value="NAD(P)-bd_dom_sf"/>
</dbReference>
<organism evidence="3 4">
    <name type="scientific">Tetrahymena thermophila (strain SB210)</name>
    <dbReference type="NCBI Taxonomy" id="312017"/>
    <lineage>
        <taxon>Eukaryota</taxon>
        <taxon>Sar</taxon>
        <taxon>Alveolata</taxon>
        <taxon>Ciliophora</taxon>
        <taxon>Intramacronucleata</taxon>
        <taxon>Oligohymenophorea</taxon>
        <taxon>Hymenostomatida</taxon>
        <taxon>Tetrahymenina</taxon>
        <taxon>Tetrahymenidae</taxon>
        <taxon>Tetrahymena</taxon>
    </lineage>
</organism>
<dbReference type="GeneID" id="7834799"/>
<evidence type="ECO:0000313" key="4">
    <source>
        <dbReference type="Proteomes" id="UP000009168"/>
    </source>
</evidence>
<dbReference type="InterPro" id="IPR002364">
    <property type="entry name" value="Quin_OxRdtase/zeta-crystal_CS"/>
</dbReference>
<dbReference type="InterPro" id="IPR014182">
    <property type="entry name" value="ADH_Zn_typ-1"/>
</dbReference>
<dbReference type="RefSeq" id="XP_001016627.1">
    <property type="nucleotide sequence ID" value="XM_001016627.1"/>
</dbReference>
<dbReference type="PROSITE" id="PS01162">
    <property type="entry name" value="QOR_ZETA_CRYSTAL"/>
    <property type="match status" value="1"/>
</dbReference>
<gene>
    <name evidence="3" type="ORF">TTHERM_00189510</name>
</gene>
<name>I7M1I0_TETTS</name>